<dbReference type="Gene3D" id="3.40.50.1980">
    <property type="entry name" value="Nitrogenase molybdenum iron protein domain"/>
    <property type="match status" value="2"/>
</dbReference>
<dbReference type="SUPFAM" id="SSF53807">
    <property type="entry name" value="Helical backbone' metal receptor"/>
    <property type="match status" value="1"/>
</dbReference>
<dbReference type="RefSeq" id="WP_394818811.1">
    <property type="nucleotide sequence ID" value="NZ_JAWJZY010000001.1"/>
</dbReference>
<dbReference type="CDD" id="cd01148">
    <property type="entry name" value="TroA_a"/>
    <property type="match status" value="1"/>
</dbReference>
<dbReference type="EMBL" id="JAWJZY010000001">
    <property type="protein sequence ID" value="MEE8657827.1"/>
    <property type="molecule type" value="Genomic_DNA"/>
</dbReference>
<dbReference type="Proteomes" id="UP001312908">
    <property type="component" value="Unassembled WGS sequence"/>
</dbReference>
<evidence type="ECO:0000256" key="1">
    <source>
        <dbReference type="SAM" id="SignalP"/>
    </source>
</evidence>
<dbReference type="Pfam" id="PF01497">
    <property type="entry name" value="Peripla_BP_2"/>
    <property type="match status" value="1"/>
</dbReference>
<evidence type="ECO:0000313" key="3">
    <source>
        <dbReference type="EMBL" id="MEE8657827.1"/>
    </source>
</evidence>
<dbReference type="InterPro" id="IPR002491">
    <property type="entry name" value="ABC_transptr_periplasmic_BD"/>
</dbReference>
<organism evidence="3 4">
    <name type="scientific">Sorlinia euscelidii</name>
    <dbReference type="NCBI Taxonomy" id="3081148"/>
    <lineage>
        <taxon>Bacteria</taxon>
        <taxon>Pseudomonadati</taxon>
        <taxon>Pseudomonadota</taxon>
        <taxon>Alphaproteobacteria</taxon>
        <taxon>Acetobacterales</taxon>
        <taxon>Acetobacteraceae</taxon>
        <taxon>Sorlinia</taxon>
    </lineage>
</organism>
<protein>
    <submittedName>
        <fullName evidence="3">Fe/B12 periplasmic-binding domain-containing protein</fullName>
    </submittedName>
</protein>
<comment type="caution">
    <text evidence="3">The sequence shown here is derived from an EMBL/GenBank/DDBJ whole genome shotgun (WGS) entry which is preliminary data.</text>
</comment>
<keyword evidence="4" id="KW-1185">Reference proteome</keyword>
<dbReference type="PANTHER" id="PTHR30535">
    <property type="entry name" value="VITAMIN B12-BINDING PROTEIN"/>
    <property type="match status" value="1"/>
</dbReference>
<accession>A0ABU7TZ94</accession>
<feature type="domain" description="Fe/B12 periplasmic-binding" evidence="2">
    <location>
        <begin position="46"/>
        <end position="321"/>
    </location>
</feature>
<name>A0ABU7TZ94_9PROT</name>
<dbReference type="PANTHER" id="PTHR30535:SF7">
    <property type="entry name" value="IRON(III) DICITRATE-BINDING PROTEIN"/>
    <property type="match status" value="1"/>
</dbReference>
<proteinExistence type="predicted"/>
<evidence type="ECO:0000259" key="2">
    <source>
        <dbReference type="PROSITE" id="PS50983"/>
    </source>
</evidence>
<reference evidence="3 4" key="1">
    <citation type="submission" date="2023-10" db="EMBL/GenBank/DDBJ databases">
        <title>Sorlinia euscelidii gen. nov., sp. nov., an acetic acid bacteria isolated from the gut of Euscelidius variegatus emitter.</title>
        <authorList>
            <person name="Michoud G."/>
            <person name="Marasco R."/>
            <person name="Seferji K."/>
            <person name="Gonella E."/>
            <person name="Garuglieri E."/>
            <person name="Alma A."/>
            <person name="Mapelli F."/>
            <person name="Borin S."/>
            <person name="Daffonchio D."/>
            <person name="Crotti E."/>
        </authorList>
    </citation>
    <scope>NUCLEOTIDE SEQUENCE [LARGE SCALE GENOMIC DNA]</scope>
    <source>
        <strain evidence="3 4">EV16P</strain>
    </source>
</reference>
<dbReference type="PROSITE" id="PS50983">
    <property type="entry name" value="FE_B12_PBP"/>
    <property type="match status" value="1"/>
</dbReference>
<feature type="signal peptide" evidence="1">
    <location>
        <begin position="1"/>
        <end position="22"/>
    </location>
</feature>
<keyword evidence="1" id="KW-0732">Signal</keyword>
<gene>
    <name evidence="3" type="ORF">DOFOFD_02205</name>
</gene>
<sequence>MRGWRAAFLTLTLLLSMRAVDAAPSHYPLTVSNCGEDIVIPRKPHCAIFHDVNIAEMGFALHLQNDMCGVTGISGWNKETPSFRKLRGNVPERAPRYPSLETLIASHADLFVAGWNYGMNVGGDVTPERLARYHIPAIILSESCLRQWHHPHLPVTLEALLYSDLLRLGRIFDRREAAASLVASMKARVAAVRARMIGRRAVPVFIYDSGTDAPLTAGRYALASRLIALAGGRNIADDLPTNWGRTSWERVAMRQPEAIIFVDYGQGVSQKARWVRHLRLLQQSPGVRHHRYISLPYDALTPGPANIDAIEALARFLHPDRKM</sequence>
<evidence type="ECO:0000313" key="4">
    <source>
        <dbReference type="Proteomes" id="UP001312908"/>
    </source>
</evidence>
<feature type="chain" id="PRO_5046945567" evidence="1">
    <location>
        <begin position="23"/>
        <end position="323"/>
    </location>
</feature>
<dbReference type="InterPro" id="IPR050902">
    <property type="entry name" value="ABC_Transporter_SBP"/>
</dbReference>